<accession>A0A369JRL0</accession>
<dbReference type="Proteomes" id="UP000076154">
    <property type="component" value="Unassembled WGS sequence"/>
</dbReference>
<name>A0A369JRL0_HYPMA</name>
<feature type="compositionally biased region" description="Low complexity" evidence="1">
    <location>
        <begin position="91"/>
        <end position="110"/>
    </location>
</feature>
<reference evidence="2" key="1">
    <citation type="submission" date="2018-04" db="EMBL/GenBank/DDBJ databases">
        <title>Whole genome sequencing of Hypsizygus marmoreus.</title>
        <authorList>
            <person name="Choi I.-G."/>
            <person name="Min B."/>
            <person name="Kim J.-G."/>
            <person name="Kim S."/>
            <person name="Oh Y.-L."/>
            <person name="Kong W.-S."/>
            <person name="Park H."/>
            <person name="Jeong J."/>
            <person name="Song E.-S."/>
        </authorList>
    </citation>
    <scope>NUCLEOTIDE SEQUENCE [LARGE SCALE GENOMIC DNA]</scope>
    <source>
        <strain evidence="2">51987-8</strain>
    </source>
</reference>
<organism evidence="2 3">
    <name type="scientific">Hypsizygus marmoreus</name>
    <name type="common">White beech mushroom</name>
    <name type="synonym">Agaricus marmoreus</name>
    <dbReference type="NCBI Taxonomy" id="39966"/>
    <lineage>
        <taxon>Eukaryota</taxon>
        <taxon>Fungi</taxon>
        <taxon>Dikarya</taxon>
        <taxon>Basidiomycota</taxon>
        <taxon>Agaricomycotina</taxon>
        <taxon>Agaricomycetes</taxon>
        <taxon>Agaricomycetidae</taxon>
        <taxon>Agaricales</taxon>
        <taxon>Tricholomatineae</taxon>
        <taxon>Lyophyllaceae</taxon>
        <taxon>Hypsizygus</taxon>
    </lineage>
</organism>
<protein>
    <submittedName>
        <fullName evidence="2">Uncharacterized protein</fullName>
    </submittedName>
</protein>
<gene>
    <name evidence="2" type="ORF">Hypma_008042</name>
</gene>
<comment type="caution">
    <text evidence="2">The sequence shown here is derived from an EMBL/GenBank/DDBJ whole genome shotgun (WGS) entry which is preliminary data.</text>
</comment>
<feature type="compositionally biased region" description="Low complexity" evidence="1">
    <location>
        <begin position="200"/>
        <end position="210"/>
    </location>
</feature>
<evidence type="ECO:0000256" key="1">
    <source>
        <dbReference type="SAM" id="MobiDB-lite"/>
    </source>
</evidence>
<dbReference type="AlphaFoldDB" id="A0A369JRL0"/>
<dbReference type="InParanoid" id="A0A369JRL0"/>
<dbReference type="OrthoDB" id="3219024at2759"/>
<feature type="region of interest" description="Disordered" evidence="1">
    <location>
        <begin position="175"/>
        <end position="292"/>
    </location>
</feature>
<keyword evidence="3" id="KW-1185">Reference proteome</keyword>
<feature type="compositionally biased region" description="Low complexity" evidence="1">
    <location>
        <begin position="324"/>
        <end position="361"/>
    </location>
</feature>
<sequence length="465" mass="49876">MPKVHRGASTGLLRSHSRTSSTSKVGATLQFTQKEQPPPKVTDKPKKSGYGHDGIQTHGKGVARVASGQRVHSREQVQPHAAKRAPMYHSTKTTTTNGTKPKPGFTISSPGEEEEDEWISSESGAATPNNHHSDSESGESDDHMPDDALLHRLGSGAVSQTPVLLPRVETARPSDFGAAAASVKAAKPKPERPDLRAETRTPTLPPLKTEPTPPPIQQQIPAQNHRPSEPAMDDAPLIIEAQVPSPTIPSPRTPSKRQSTTRPPSTHSTRGEPHLRPHPLIRGQSYGHVVPTKQSPLEPLTVIPYTSMSTSPTGSSALDAGHISTSPSSIKTTTTSPASPDRGSSSQYRRTSVSSARSVATLPTHPNIRDSVNWSLGDRKRTLSTISQSSSSAALSSLVHLPTVTRPPSPQAISFFPPVNPHANIEGIHPLLPGPYLNNHLTVLARRTPIKESFDRVFRAKHLLG</sequence>
<feature type="region of interest" description="Disordered" evidence="1">
    <location>
        <begin position="309"/>
        <end position="371"/>
    </location>
</feature>
<feature type="region of interest" description="Disordered" evidence="1">
    <location>
        <begin position="1"/>
        <end position="161"/>
    </location>
</feature>
<dbReference type="EMBL" id="LUEZ02000041">
    <property type="protein sequence ID" value="RDB24911.1"/>
    <property type="molecule type" value="Genomic_DNA"/>
</dbReference>
<feature type="compositionally biased region" description="Low complexity" evidence="1">
    <location>
        <begin position="9"/>
        <end position="23"/>
    </location>
</feature>
<feature type="compositionally biased region" description="Basic and acidic residues" evidence="1">
    <location>
        <begin position="131"/>
        <end position="150"/>
    </location>
</feature>
<evidence type="ECO:0000313" key="3">
    <source>
        <dbReference type="Proteomes" id="UP000076154"/>
    </source>
</evidence>
<feature type="compositionally biased region" description="Basic and acidic residues" evidence="1">
    <location>
        <begin position="188"/>
        <end position="199"/>
    </location>
</feature>
<proteinExistence type="predicted"/>
<dbReference type="STRING" id="39966.A0A369JRL0"/>
<evidence type="ECO:0000313" key="2">
    <source>
        <dbReference type="EMBL" id="RDB24911.1"/>
    </source>
</evidence>